<keyword evidence="4" id="KW-0472">Membrane</keyword>
<evidence type="ECO:0000256" key="1">
    <source>
        <dbReference type="ARBA" id="ARBA00022679"/>
    </source>
</evidence>
<accession>A0A9X2VGF0</accession>
<dbReference type="PANTHER" id="PTHR24421">
    <property type="entry name" value="NITRATE/NITRITE SENSOR PROTEIN NARX-RELATED"/>
    <property type="match status" value="1"/>
</dbReference>
<dbReference type="PANTHER" id="PTHR24421:SF61">
    <property type="entry name" value="OXYGEN SENSOR HISTIDINE KINASE NREB"/>
    <property type="match status" value="1"/>
</dbReference>
<dbReference type="SUPFAM" id="SSF55874">
    <property type="entry name" value="ATPase domain of HSP90 chaperone/DNA topoisomerase II/histidine kinase"/>
    <property type="match status" value="1"/>
</dbReference>
<evidence type="ECO:0000313" key="6">
    <source>
        <dbReference type="Proteomes" id="UP001141259"/>
    </source>
</evidence>
<evidence type="ECO:0000256" key="3">
    <source>
        <dbReference type="ARBA" id="ARBA00023012"/>
    </source>
</evidence>
<feature type="transmembrane region" description="Helical" evidence="4">
    <location>
        <begin position="7"/>
        <end position="27"/>
    </location>
</feature>
<keyword evidence="4" id="KW-1133">Transmembrane helix</keyword>
<keyword evidence="4" id="KW-0812">Transmembrane</keyword>
<feature type="transmembrane region" description="Helical" evidence="4">
    <location>
        <begin position="102"/>
        <end position="125"/>
    </location>
</feature>
<name>A0A9X2VGF0_9PSEU</name>
<organism evidence="5 6">
    <name type="scientific">Umezawaea endophytica</name>
    <dbReference type="NCBI Taxonomy" id="1654476"/>
    <lineage>
        <taxon>Bacteria</taxon>
        <taxon>Bacillati</taxon>
        <taxon>Actinomycetota</taxon>
        <taxon>Actinomycetes</taxon>
        <taxon>Pseudonocardiales</taxon>
        <taxon>Pseudonocardiaceae</taxon>
        <taxon>Umezawaea</taxon>
    </lineage>
</organism>
<proteinExistence type="predicted"/>
<evidence type="ECO:0000256" key="2">
    <source>
        <dbReference type="ARBA" id="ARBA00022777"/>
    </source>
</evidence>
<sequence>MRMGSRGLVWLGCLGLLGFGVLMWAVGHTARPSLPAVVAITLVVVTAAVGPWVALVRARLGDDPELLGLFRVVVATAVVIAVGGVGFAVALGYRETVASPAAMLSVLAAGGVALAGAVVLPWLFLTTRMLARERAARARAEERADLAAHLHDSVLQALTLIQKQSDSTEVRKLARSTERDLRSWLYGRQPVAGNDFAAAVTATAEVVEDTFDVVVELVSVGTCAMDPRSRAVVGAVREALTNAAKHGGVRRVSVFAEVSESEVFALVRDRGRGFDPVVRGGANRRGIPDSIERRMRHEGGAATIRTALGEGTEVELRMPLGHG</sequence>
<evidence type="ECO:0000313" key="5">
    <source>
        <dbReference type="EMBL" id="MCS7475977.1"/>
    </source>
</evidence>
<feature type="transmembrane region" description="Helical" evidence="4">
    <location>
        <begin position="68"/>
        <end position="90"/>
    </location>
</feature>
<dbReference type="EMBL" id="JANYMP010000002">
    <property type="protein sequence ID" value="MCS7475977.1"/>
    <property type="molecule type" value="Genomic_DNA"/>
</dbReference>
<dbReference type="GO" id="GO:0016301">
    <property type="term" value="F:kinase activity"/>
    <property type="evidence" value="ECO:0007669"/>
    <property type="project" value="UniProtKB-KW"/>
</dbReference>
<keyword evidence="1" id="KW-0808">Transferase</keyword>
<gene>
    <name evidence="5" type="ORF">NZH93_03850</name>
</gene>
<dbReference type="Proteomes" id="UP001141259">
    <property type="component" value="Unassembled WGS sequence"/>
</dbReference>
<keyword evidence="6" id="KW-1185">Reference proteome</keyword>
<dbReference type="GO" id="GO:0000160">
    <property type="term" value="P:phosphorelay signal transduction system"/>
    <property type="evidence" value="ECO:0007669"/>
    <property type="project" value="UniProtKB-KW"/>
</dbReference>
<dbReference type="Gene3D" id="3.30.565.10">
    <property type="entry name" value="Histidine kinase-like ATPase, C-terminal domain"/>
    <property type="match status" value="1"/>
</dbReference>
<comment type="caution">
    <text evidence="5">The sequence shown here is derived from an EMBL/GenBank/DDBJ whole genome shotgun (WGS) entry which is preliminary data.</text>
</comment>
<keyword evidence="3" id="KW-0902">Two-component regulatory system</keyword>
<dbReference type="CDD" id="cd16917">
    <property type="entry name" value="HATPase_UhpB-NarQ-NarX-like"/>
    <property type="match status" value="1"/>
</dbReference>
<dbReference type="InterPro" id="IPR036890">
    <property type="entry name" value="HATPase_C_sf"/>
</dbReference>
<feature type="transmembrane region" description="Helical" evidence="4">
    <location>
        <begin position="33"/>
        <end position="56"/>
    </location>
</feature>
<reference evidence="5" key="1">
    <citation type="submission" date="2022-08" db="EMBL/GenBank/DDBJ databases">
        <authorList>
            <person name="Tistechok S."/>
            <person name="Samborskyy M."/>
            <person name="Roman I."/>
        </authorList>
    </citation>
    <scope>NUCLEOTIDE SEQUENCE</scope>
    <source>
        <strain evidence="5">DSM 103496</strain>
    </source>
</reference>
<protein>
    <submittedName>
        <fullName evidence="5">Histidine kinase</fullName>
    </submittedName>
</protein>
<evidence type="ECO:0000256" key="4">
    <source>
        <dbReference type="SAM" id="Phobius"/>
    </source>
</evidence>
<dbReference type="InterPro" id="IPR050482">
    <property type="entry name" value="Sensor_HK_TwoCompSys"/>
</dbReference>
<dbReference type="RefSeq" id="WP_259621500.1">
    <property type="nucleotide sequence ID" value="NZ_JANYMP010000002.1"/>
</dbReference>
<dbReference type="AlphaFoldDB" id="A0A9X2VGF0"/>
<keyword evidence="2 5" id="KW-0418">Kinase</keyword>